<protein>
    <submittedName>
        <fullName evidence="1">Uncharacterized protein</fullName>
    </submittedName>
</protein>
<evidence type="ECO:0000313" key="2">
    <source>
        <dbReference type="Proteomes" id="UP001642360"/>
    </source>
</evidence>
<proteinExistence type="predicted"/>
<comment type="caution">
    <text evidence="1">The sequence shown here is derived from an EMBL/GenBank/DDBJ whole genome shotgun (WGS) entry which is preliminary data.</text>
</comment>
<reference evidence="1 2" key="1">
    <citation type="submission" date="2024-02" db="EMBL/GenBank/DDBJ databases">
        <authorList>
            <person name="Vignale AGUSTIN F."/>
            <person name="Sosa J E."/>
            <person name="Modenutti C."/>
        </authorList>
    </citation>
    <scope>NUCLEOTIDE SEQUENCE [LARGE SCALE GENOMIC DNA]</scope>
</reference>
<accession>A0ABC8RHK2</accession>
<keyword evidence="2" id="KW-1185">Reference proteome</keyword>
<evidence type="ECO:0000313" key="1">
    <source>
        <dbReference type="EMBL" id="CAK9144453.1"/>
    </source>
</evidence>
<organism evidence="1 2">
    <name type="scientific">Ilex paraguariensis</name>
    <name type="common">yerba mate</name>
    <dbReference type="NCBI Taxonomy" id="185542"/>
    <lineage>
        <taxon>Eukaryota</taxon>
        <taxon>Viridiplantae</taxon>
        <taxon>Streptophyta</taxon>
        <taxon>Embryophyta</taxon>
        <taxon>Tracheophyta</taxon>
        <taxon>Spermatophyta</taxon>
        <taxon>Magnoliopsida</taxon>
        <taxon>eudicotyledons</taxon>
        <taxon>Gunneridae</taxon>
        <taxon>Pentapetalae</taxon>
        <taxon>asterids</taxon>
        <taxon>campanulids</taxon>
        <taxon>Aquifoliales</taxon>
        <taxon>Aquifoliaceae</taxon>
        <taxon>Ilex</taxon>
    </lineage>
</organism>
<dbReference type="AlphaFoldDB" id="A0ABC8RHK2"/>
<gene>
    <name evidence="1" type="ORF">ILEXP_LOCUS12206</name>
</gene>
<dbReference type="Proteomes" id="UP001642360">
    <property type="component" value="Unassembled WGS sequence"/>
</dbReference>
<dbReference type="EMBL" id="CAUOFW020001392">
    <property type="protein sequence ID" value="CAK9144453.1"/>
    <property type="molecule type" value="Genomic_DNA"/>
</dbReference>
<name>A0ABC8RHK2_9AQUA</name>
<sequence>MKDISSGSGDLNEDIEKSVALILSGVGMTQNSRYWSRQSIGSMSPSTLWASEEWFGLLVCRLLGFEKVRRGMVEQLQRQVGRMIASGSAHVSNDFWEVSLLLACGNAQSKRGVSWASRDPLRVEHCSCPVHAIMAKGTRAQEVKRMEESICTLKENSNRQAADMKSLTERHVADMKDLKQLVTTINIKYDQLATHLLLINEQGQEETSRVSKTPLGGQQISIREAIQTRYACLDFPHFNGENPNGWVYHY</sequence>